<sequence>MSDHASHTVRVIPSDHSVHADHNFPLDRADQTVRTDPSDHSDRTACAVHQIDPRTSGIELSMEPRPRDGFD</sequence>
<feature type="region of interest" description="Disordered" evidence="1">
    <location>
        <begin position="1"/>
        <end position="71"/>
    </location>
</feature>
<proteinExistence type="predicted"/>
<evidence type="ECO:0000256" key="1">
    <source>
        <dbReference type="SAM" id="MobiDB-lite"/>
    </source>
</evidence>
<feature type="compositionally biased region" description="Basic and acidic residues" evidence="1">
    <location>
        <begin position="62"/>
        <end position="71"/>
    </location>
</feature>
<reference evidence="2" key="1">
    <citation type="submission" date="2019-12" db="EMBL/GenBank/DDBJ databases">
        <title>Genome sequencing and annotation of Brassica cretica.</title>
        <authorList>
            <person name="Studholme D.J."/>
            <person name="Sarris P."/>
        </authorList>
    </citation>
    <scope>NUCLEOTIDE SEQUENCE</scope>
    <source>
        <strain evidence="2">PFS-109/04</strain>
        <tissue evidence="2">Leaf</tissue>
    </source>
</reference>
<accession>A0A8S9QD32</accession>
<evidence type="ECO:0000313" key="3">
    <source>
        <dbReference type="Proteomes" id="UP000712600"/>
    </source>
</evidence>
<organism evidence="2 3">
    <name type="scientific">Brassica cretica</name>
    <name type="common">Mustard</name>
    <dbReference type="NCBI Taxonomy" id="69181"/>
    <lineage>
        <taxon>Eukaryota</taxon>
        <taxon>Viridiplantae</taxon>
        <taxon>Streptophyta</taxon>
        <taxon>Embryophyta</taxon>
        <taxon>Tracheophyta</taxon>
        <taxon>Spermatophyta</taxon>
        <taxon>Magnoliopsida</taxon>
        <taxon>eudicotyledons</taxon>
        <taxon>Gunneridae</taxon>
        <taxon>Pentapetalae</taxon>
        <taxon>rosids</taxon>
        <taxon>malvids</taxon>
        <taxon>Brassicales</taxon>
        <taxon>Brassicaceae</taxon>
        <taxon>Brassiceae</taxon>
        <taxon>Brassica</taxon>
    </lineage>
</organism>
<dbReference type="AlphaFoldDB" id="A0A8S9QD32"/>
<evidence type="ECO:0000313" key="2">
    <source>
        <dbReference type="EMBL" id="KAF3540097.1"/>
    </source>
</evidence>
<dbReference type="EMBL" id="QGKX02001290">
    <property type="protein sequence ID" value="KAF3540097.1"/>
    <property type="molecule type" value="Genomic_DNA"/>
</dbReference>
<dbReference type="Proteomes" id="UP000712600">
    <property type="component" value="Unassembled WGS sequence"/>
</dbReference>
<gene>
    <name evidence="2" type="ORF">F2Q69_00022354</name>
</gene>
<protein>
    <submittedName>
        <fullName evidence="2">Uncharacterized protein</fullName>
    </submittedName>
</protein>
<name>A0A8S9QD32_BRACR</name>
<comment type="caution">
    <text evidence="2">The sequence shown here is derived from an EMBL/GenBank/DDBJ whole genome shotgun (WGS) entry which is preliminary data.</text>
</comment>
<feature type="compositionally biased region" description="Basic and acidic residues" evidence="1">
    <location>
        <begin position="16"/>
        <end position="43"/>
    </location>
</feature>